<dbReference type="Gene3D" id="3.30.70.270">
    <property type="match status" value="1"/>
</dbReference>
<reference evidence="2 3" key="1">
    <citation type="submission" date="2019-03" db="EMBL/GenBank/DDBJ databases">
        <title>Single cell metagenomics reveals metabolic interactions within the superorganism composed of flagellate Streblomastix strix and complex community of Bacteroidetes bacteria on its surface.</title>
        <authorList>
            <person name="Treitli S.C."/>
            <person name="Kolisko M."/>
            <person name="Husnik F."/>
            <person name="Keeling P."/>
            <person name="Hampl V."/>
        </authorList>
    </citation>
    <scope>NUCLEOTIDE SEQUENCE [LARGE SCALE GENOMIC DNA]</scope>
    <source>
        <strain evidence="2">ST1C</strain>
    </source>
</reference>
<comment type="caution">
    <text evidence="2">The sequence shown here is derived from an EMBL/GenBank/DDBJ whole genome shotgun (WGS) entry which is preliminary data.</text>
</comment>
<dbReference type="PROSITE" id="PS50878">
    <property type="entry name" value="RT_POL"/>
    <property type="match status" value="1"/>
</dbReference>
<feature type="domain" description="Reverse transcriptase" evidence="1">
    <location>
        <begin position="1"/>
        <end position="52"/>
    </location>
</feature>
<evidence type="ECO:0000259" key="1">
    <source>
        <dbReference type="PROSITE" id="PS50878"/>
    </source>
</evidence>
<dbReference type="InterPro" id="IPR000477">
    <property type="entry name" value="RT_dom"/>
</dbReference>
<gene>
    <name evidence="2" type="ORF">EZS28_041287</name>
</gene>
<dbReference type="InterPro" id="IPR043502">
    <property type="entry name" value="DNA/RNA_pol_sf"/>
</dbReference>
<protein>
    <recommendedName>
        <fullName evidence="1">Reverse transcriptase domain-containing protein</fullName>
    </recommendedName>
</protein>
<name>A0A5J4U0G3_9EUKA</name>
<dbReference type="PANTHER" id="PTHR33050:SF7">
    <property type="entry name" value="RIBONUCLEASE H"/>
    <property type="match status" value="1"/>
</dbReference>
<dbReference type="SUPFAM" id="SSF56672">
    <property type="entry name" value="DNA/RNA polymerases"/>
    <property type="match status" value="1"/>
</dbReference>
<proteinExistence type="predicted"/>
<sequence length="363" mass="41456">MDDIVILSKSKHTLETSTLQIVQFLRDLGWRISLRKCQIFPRTVFQYLGWMFNSIDMAVSMPHQRKRQMKGKLDEWIMKTKMKQIVKVKELASLIGEINFLRFQFTTISLYMNALQAMKTKAVIKRGWSSRFRMNLTVKINLEAIYQMISNSILGIIMELTQDTIIITDAQESAWGAEIQQSTRDSSRLDGPSNVSNITLPAINNLHPPSNRQFNNGVQSSEMEGFFQPDSSDKKDCGIDLRNECPADNGPYTWNRKLVSGCSQQDVMEGRLQNSFATRTTKQCPRYFSPLEDRRAEARDAFSVPWTGEAMLIHPPVEQILRAINKAKRDGVIALVILPDWTLKKYIQNFPTIIAALNLGLTS</sequence>
<dbReference type="InterPro" id="IPR043128">
    <property type="entry name" value="Rev_trsase/Diguanyl_cyclase"/>
</dbReference>
<organism evidence="2 3">
    <name type="scientific">Streblomastix strix</name>
    <dbReference type="NCBI Taxonomy" id="222440"/>
    <lineage>
        <taxon>Eukaryota</taxon>
        <taxon>Metamonada</taxon>
        <taxon>Preaxostyla</taxon>
        <taxon>Oxymonadida</taxon>
        <taxon>Streblomastigidae</taxon>
        <taxon>Streblomastix</taxon>
    </lineage>
</organism>
<dbReference type="PANTHER" id="PTHR33050">
    <property type="entry name" value="REVERSE TRANSCRIPTASE DOMAIN-CONTAINING PROTEIN"/>
    <property type="match status" value="1"/>
</dbReference>
<evidence type="ECO:0000313" key="2">
    <source>
        <dbReference type="EMBL" id="KAA6363185.1"/>
    </source>
</evidence>
<dbReference type="AlphaFoldDB" id="A0A5J4U0G3"/>
<accession>A0A5J4U0G3</accession>
<dbReference type="Proteomes" id="UP000324800">
    <property type="component" value="Unassembled WGS sequence"/>
</dbReference>
<dbReference type="InterPro" id="IPR052055">
    <property type="entry name" value="Hepadnavirus_pol/RT"/>
</dbReference>
<evidence type="ECO:0000313" key="3">
    <source>
        <dbReference type="Proteomes" id="UP000324800"/>
    </source>
</evidence>
<feature type="non-terminal residue" evidence="2">
    <location>
        <position position="363"/>
    </location>
</feature>
<dbReference type="EMBL" id="SNRW01023226">
    <property type="protein sequence ID" value="KAA6363185.1"/>
    <property type="molecule type" value="Genomic_DNA"/>
</dbReference>